<dbReference type="AlphaFoldDB" id="A0AAE0NZ71"/>
<reference evidence="2" key="2">
    <citation type="submission" date="2023-06" db="EMBL/GenBank/DDBJ databases">
        <authorList>
            <consortium name="Lawrence Berkeley National Laboratory"/>
            <person name="Haridas S."/>
            <person name="Hensen N."/>
            <person name="Bonometti L."/>
            <person name="Westerberg I."/>
            <person name="Brannstrom I.O."/>
            <person name="Guillou S."/>
            <person name="Cros-Aarteil S."/>
            <person name="Calhoun S."/>
            <person name="Kuo A."/>
            <person name="Mondo S."/>
            <person name="Pangilinan J."/>
            <person name="Riley R."/>
            <person name="LaButti K."/>
            <person name="Andreopoulos B."/>
            <person name="Lipzen A."/>
            <person name="Chen C."/>
            <person name="Yanf M."/>
            <person name="Daum C."/>
            <person name="Ng V."/>
            <person name="Clum A."/>
            <person name="Steindorff A."/>
            <person name="Ohm R."/>
            <person name="Martin F."/>
            <person name="Silar P."/>
            <person name="Natvig D."/>
            <person name="Lalanne C."/>
            <person name="Gautier V."/>
            <person name="Ament-velasquez S.L."/>
            <person name="Kruys A."/>
            <person name="Hutchinson M.I."/>
            <person name="Powell A.J."/>
            <person name="Barry K."/>
            <person name="Miller A.N."/>
            <person name="Grigoriev I.V."/>
            <person name="Debuchy R."/>
            <person name="Gladieux P."/>
            <person name="Thoren M.H."/>
            <person name="Johannesson H."/>
        </authorList>
    </citation>
    <scope>NUCLEOTIDE SEQUENCE</scope>
    <source>
        <strain evidence="2">CBS 232.78</strain>
    </source>
</reference>
<reference evidence="2" key="1">
    <citation type="journal article" date="2023" name="Mol. Phylogenet. Evol.">
        <title>Genome-scale phylogeny and comparative genomics of the fungal order Sordariales.</title>
        <authorList>
            <person name="Hensen N."/>
            <person name="Bonometti L."/>
            <person name="Westerberg I."/>
            <person name="Brannstrom I.O."/>
            <person name="Guillou S."/>
            <person name="Cros-Aarteil S."/>
            <person name="Calhoun S."/>
            <person name="Haridas S."/>
            <person name="Kuo A."/>
            <person name="Mondo S."/>
            <person name="Pangilinan J."/>
            <person name="Riley R."/>
            <person name="LaButti K."/>
            <person name="Andreopoulos B."/>
            <person name="Lipzen A."/>
            <person name="Chen C."/>
            <person name="Yan M."/>
            <person name="Daum C."/>
            <person name="Ng V."/>
            <person name="Clum A."/>
            <person name="Steindorff A."/>
            <person name="Ohm R.A."/>
            <person name="Martin F."/>
            <person name="Silar P."/>
            <person name="Natvig D.O."/>
            <person name="Lalanne C."/>
            <person name="Gautier V."/>
            <person name="Ament-Velasquez S.L."/>
            <person name="Kruys A."/>
            <person name="Hutchinson M.I."/>
            <person name="Powell A.J."/>
            <person name="Barry K."/>
            <person name="Miller A.N."/>
            <person name="Grigoriev I.V."/>
            <person name="Debuchy R."/>
            <person name="Gladieux P."/>
            <person name="Hiltunen Thoren M."/>
            <person name="Johannesson H."/>
        </authorList>
    </citation>
    <scope>NUCLEOTIDE SEQUENCE</scope>
    <source>
        <strain evidence="2">CBS 232.78</strain>
    </source>
</reference>
<name>A0AAE0NZ71_9PEZI</name>
<feature type="compositionally biased region" description="Polar residues" evidence="1">
    <location>
        <begin position="45"/>
        <end position="55"/>
    </location>
</feature>
<accession>A0AAE0NZ71</accession>
<protein>
    <submittedName>
        <fullName evidence="2">Uncharacterized protein</fullName>
    </submittedName>
</protein>
<evidence type="ECO:0000313" key="3">
    <source>
        <dbReference type="Proteomes" id="UP001285441"/>
    </source>
</evidence>
<dbReference type="EMBL" id="JAULSW010000002">
    <property type="protein sequence ID" value="KAK3390374.1"/>
    <property type="molecule type" value="Genomic_DNA"/>
</dbReference>
<organism evidence="2 3">
    <name type="scientific">Podospora didyma</name>
    <dbReference type="NCBI Taxonomy" id="330526"/>
    <lineage>
        <taxon>Eukaryota</taxon>
        <taxon>Fungi</taxon>
        <taxon>Dikarya</taxon>
        <taxon>Ascomycota</taxon>
        <taxon>Pezizomycotina</taxon>
        <taxon>Sordariomycetes</taxon>
        <taxon>Sordariomycetidae</taxon>
        <taxon>Sordariales</taxon>
        <taxon>Podosporaceae</taxon>
        <taxon>Podospora</taxon>
    </lineage>
</organism>
<feature type="region of interest" description="Disordered" evidence="1">
    <location>
        <begin position="1"/>
        <end position="211"/>
    </location>
</feature>
<comment type="caution">
    <text evidence="2">The sequence shown here is derived from an EMBL/GenBank/DDBJ whole genome shotgun (WGS) entry which is preliminary data.</text>
</comment>
<feature type="compositionally biased region" description="Basic and acidic residues" evidence="1">
    <location>
        <begin position="124"/>
        <end position="134"/>
    </location>
</feature>
<feature type="compositionally biased region" description="Acidic residues" evidence="1">
    <location>
        <begin position="148"/>
        <end position="160"/>
    </location>
</feature>
<gene>
    <name evidence="2" type="ORF">B0H63DRAFT_112639</name>
</gene>
<dbReference type="Proteomes" id="UP001285441">
    <property type="component" value="Unassembled WGS sequence"/>
</dbReference>
<keyword evidence="3" id="KW-1185">Reference proteome</keyword>
<evidence type="ECO:0000256" key="1">
    <source>
        <dbReference type="SAM" id="MobiDB-lite"/>
    </source>
</evidence>
<proteinExistence type="predicted"/>
<feature type="compositionally biased region" description="Low complexity" evidence="1">
    <location>
        <begin position="61"/>
        <end position="74"/>
    </location>
</feature>
<feature type="compositionally biased region" description="Low complexity" evidence="1">
    <location>
        <begin position="200"/>
        <end position="211"/>
    </location>
</feature>
<evidence type="ECO:0000313" key="2">
    <source>
        <dbReference type="EMBL" id="KAK3390374.1"/>
    </source>
</evidence>
<sequence>MPGDPERHIPRLSSPDGARSEANSSVQVHLDVMSNRGRNGALQPGSASRGPSLSRTPEPRQTASDSQSSSITSALERAPAEDVLIDLITPTEPSGGNPFFNNALGGARQGVKRAYDDGSEDGDERQPKRDRLGEELEELERMAASYSEDADEEEAIEEDTAADRAEQMSAIPIRSYRRLAPRTEAGTTATEQGSEKPSDDSSGQPSQGDDT</sequence>